<keyword evidence="3" id="KW-1185">Reference proteome</keyword>
<comment type="caution">
    <text evidence="2">The sequence shown here is derived from an EMBL/GenBank/DDBJ whole genome shotgun (WGS) entry which is preliminary data.</text>
</comment>
<dbReference type="EMBL" id="JAWWNJ010000234">
    <property type="protein sequence ID" value="KAK6969081.1"/>
    <property type="molecule type" value="Genomic_DNA"/>
</dbReference>
<dbReference type="Proteomes" id="UP001362999">
    <property type="component" value="Unassembled WGS sequence"/>
</dbReference>
<proteinExistence type="predicted"/>
<reference evidence="2 3" key="1">
    <citation type="journal article" date="2024" name="J Genomics">
        <title>Draft genome sequencing and assembly of Favolaschia claudopus CIRM-BRFM 2984 isolated from oak limbs.</title>
        <authorList>
            <person name="Navarro D."/>
            <person name="Drula E."/>
            <person name="Chaduli D."/>
            <person name="Cazenave R."/>
            <person name="Ahrendt S."/>
            <person name="Wang J."/>
            <person name="Lipzen A."/>
            <person name="Daum C."/>
            <person name="Barry K."/>
            <person name="Grigoriev I.V."/>
            <person name="Favel A."/>
            <person name="Rosso M.N."/>
            <person name="Martin F."/>
        </authorList>
    </citation>
    <scope>NUCLEOTIDE SEQUENCE [LARGE SCALE GENOMIC DNA]</scope>
    <source>
        <strain evidence="2 3">CIRM-BRFM 2984</strain>
    </source>
</reference>
<feature type="compositionally biased region" description="Low complexity" evidence="1">
    <location>
        <begin position="223"/>
        <end position="245"/>
    </location>
</feature>
<accession>A0AAV9Z232</accession>
<feature type="region of interest" description="Disordered" evidence="1">
    <location>
        <begin position="206"/>
        <end position="335"/>
    </location>
</feature>
<name>A0AAV9Z232_9AGAR</name>
<gene>
    <name evidence="2" type="ORF">R3P38DRAFT_3244084</name>
</gene>
<feature type="region of interest" description="Disordered" evidence="1">
    <location>
        <begin position="369"/>
        <end position="486"/>
    </location>
</feature>
<dbReference type="AlphaFoldDB" id="A0AAV9Z232"/>
<organism evidence="2 3">
    <name type="scientific">Favolaschia claudopus</name>
    <dbReference type="NCBI Taxonomy" id="2862362"/>
    <lineage>
        <taxon>Eukaryota</taxon>
        <taxon>Fungi</taxon>
        <taxon>Dikarya</taxon>
        <taxon>Basidiomycota</taxon>
        <taxon>Agaricomycotina</taxon>
        <taxon>Agaricomycetes</taxon>
        <taxon>Agaricomycetidae</taxon>
        <taxon>Agaricales</taxon>
        <taxon>Marasmiineae</taxon>
        <taxon>Mycenaceae</taxon>
        <taxon>Favolaschia</taxon>
    </lineage>
</organism>
<feature type="region of interest" description="Disordered" evidence="1">
    <location>
        <begin position="123"/>
        <end position="157"/>
    </location>
</feature>
<feature type="compositionally biased region" description="Basic and acidic residues" evidence="1">
    <location>
        <begin position="463"/>
        <end position="472"/>
    </location>
</feature>
<evidence type="ECO:0000313" key="2">
    <source>
        <dbReference type="EMBL" id="KAK6969081.1"/>
    </source>
</evidence>
<evidence type="ECO:0000256" key="1">
    <source>
        <dbReference type="SAM" id="MobiDB-lite"/>
    </source>
</evidence>
<evidence type="ECO:0000313" key="3">
    <source>
        <dbReference type="Proteomes" id="UP001362999"/>
    </source>
</evidence>
<protein>
    <submittedName>
        <fullName evidence="2">Uncharacterized protein</fullName>
    </submittedName>
</protein>
<feature type="compositionally biased region" description="Acidic residues" evidence="1">
    <location>
        <begin position="437"/>
        <end position="451"/>
    </location>
</feature>
<sequence>MLPTAISRLNQKYPLLPGQHQTRSSSALVFPHIPLGAPIRAPATYLFSEALIDKNRDNIMKERSDRYYRGEITLAEHLAQMSRFFDPNNPNNATPASAESEEPFTPTTQKVLDLFYGPITPLPSPAASPPGLGSPFSPGSPPSTPQANHPATPDGQLLFPFSLATPFKSISRYLPPDTAYPDFPNFNPLASPKTPTPNLIRPDWGLFPDPDYDTDAELKQLESSSPDAPMSDLPSSDSPVPGDPSRLLFPRLMSPYSDMPDDEAPLGYPDFDAMSDAPASNSPVPGDNPSIATHLLIPRPASPYSDMPDDEAVLGYPESESEDEKDQITMSSSPLQPISALPLPFTGAIPLPRSVLPFVELDDEDLELGYPYSDSEMDASDSPASMPLAVTPDGAAMASGEEVEAESDSGMDASGSPTSQTETLPLPMTPHGAAMTSDEEVEEMVDAEAEEASSSSSPLSDLFRSDTEEEHSSPASSTSWGFSARKTTAPPRRIVTYAFRLRRILRELRERRVDIEEARAISHQLRQNSKTSAATAKLVARKAERRSRRHRRGRLGDLSVGVSRANESKYDRCELKINPLPIIDRQNYVTGVVAPPPAANEILWGDIMLDMNRAMLRINFIANFAHYGERESVYPFAITYGAPGNKPYLIEHTPEIAATLTALFHSGAIQMVSKYHNHLYQRMAPHSYAYALGMTQQLKARGIVTSPFTSSAFTSAAFNFGDAPSVPDTNDDAAIETFEAITVVGKFDEDEGGHLELQDENKIIKLSAGTTVLLATGSKPYKFSAVGKTEHLFLFRQWCSAGVFRWLCKGGRTDAEFQKDASFEDRLSWLNASHDRGVASIKLFSQLYDLYAF</sequence>